<protein>
    <submittedName>
        <fullName evidence="2">Uncharacterized protein</fullName>
    </submittedName>
</protein>
<feature type="region of interest" description="Disordered" evidence="1">
    <location>
        <begin position="1"/>
        <end position="26"/>
    </location>
</feature>
<gene>
    <name evidence="2" type="primary">Acey_s0036.g3194</name>
    <name evidence="2" type="synonym">Acey-Y48E1C.1</name>
    <name evidence="2" type="ORF">Y032_0036g3194</name>
</gene>
<evidence type="ECO:0000256" key="1">
    <source>
        <dbReference type="SAM" id="MobiDB-lite"/>
    </source>
</evidence>
<accession>A0A016UJI3</accession>
<sequence length="75" mass="8688">MKRKAEPDAEEMTSSKGPSTSKKLAPDATNDFINETVSSCNIHFDSFFFFIRTFHCLLREMTVTWRQVIKQKLIS</sequence>
<dbReference type="OrthoDB" id="413520at2759"/>
<comment type="caution">
    <text evidence="2">The sequence shown here is derived from an EMBL/GenBank/DDBJ whole genome shotgun (WGS) entry which is preliminary data.</text>
</comment>
<evidence type="ECO:0000313" key="2">
    <source>
        <dbReference type="EMBL" id="EYC15524.1"/>
    </source>
</evidence>
<dbReference type="AlphaFoldDB" id="A0A016UJI3"/>
<name>A0A016UJI3_9BILA</name>
<organism evidence="2 3">
    <name type="scientific">Ancylostoma ceylanicum</name>
    <dbReference type="NCBI Taxonomy" id="53326"/>
    <lineage>
        <taxon>Eukaryota</taxon>
        <taxon>Metazoa</taxon>
        <taxon>Ecdysozoa</taxon>
        <taxon>Nematoda</taxon>
        <taxon>Chromadorea</taxon>
        <taxon>Rhabditida</taxon>
        <taxon>Rhabditina</taxon>
        <taxon>Rhabditomorpha</taxon>
        <taxon>Strongyloidea</taxon>
        <taxon>Ancylostomatidae</taxon>
        <taxon>Ancylostomatinae</taxon>
        <taxon>Ancylostoma</taxon>
    </lineage>
</organism>
<keyword evidence="3" id="KW-1185">Reference proteome</keyword>
<dbReference type="EMBL" id="JARK01001372">
    <property type="protein sequence ID" value="EYC15524.1"/>
    <property type="molecule type" value="Genomic_DNA"/>
</dbReference>
<reference evidence="3" key="1">
    <citation type="journal article" date="2015" name="Nat. Genet.">
        <title>The genome and transcriptome of the zoonotic hookworm Ancylostoma ceylanicum identify infection-specific gene families.</title>
        <authorList>
            <person name="Schwarz E.M."/>
            <person name="Hu Y."/>
            <person name="Antoshechkin I."/>
            <person name="Miller M.M."/>
            <person name="Sternberg P.W."/>
            <person name="Aroian R.V."/>
        </authorList>
    </citation>
    <scope>NUCLEOTIDE SEQUENCE</scope>
    <source>
        <strain evidence="3">HY135</strain>
    </source>
</reference>
<proteinExistence type="predicted"/>
<feature type="compositionally biased region" description="Polar residues" evidence="1">
    <location>
        <begin position="12"/>
        <end position="22"/>
    </location>
</feature>
<dbReference type="Proteomes" id="UP000024635">
    <property type="component" value="Unassembled WGS sequence"/>
</dbReference>
<evidence type="ECO:0000313" key="3">
    <source>
        <dbReference type="Proteomes" id="UP000024635"/>
    </source>
</evidence>